<keyword evidence="7 8" id="KW-0472">Membrane</keyword>
<dbReference type="FunFam" id="1.10.3470.10:FF:000001">
    <property type="entry name" value="Vitamin B12 ABC transporter permease BtuC"/>
    <property type="match status" value="1"/>
</dbReference>
<feature type="transmembrane region" description="Helical" evidence="8">
    <location>
        <begin position="318"/>
        <end position="334"/>
    </location>
</feature>
<keyword evidence="5 8" id="KW-0812">Transmembrane</keyword>
<organism evidence="9 10">
    <name type="scientific">Vibrio tapetis subsp. tapetis</name>
    <dbReference type="NCBI Taxonomy" id="1671868"/>
    <lineage>
        <taxon>Bacteria</taxon>
        <taxon>Pseudomonadati</taxon>
        <taxon>Pseudomonadota</taxon>
        <taxon>Gammaproteobacteria</taxon>
        <taxon>Vibrionales</taxon>
        <taxon>Vibrionaceae</taxon>
        <taxon>Vibrio</taxon>
    </lineage>
</organism>
<keyword evidence="6 8" id="KW-1133">Transmembrane helix</keyword>
<dbReference type="InterPro" id="IPR000522">
    <property type="entry name" value="ABC_transptr_permease_BtuC"/>
</dbReference>
<evidence type="ECO:0000256" key="5">
    <source>
        <dbReference type="ARBA" id="ARBA00022692"/>
    </source>
</evidence>
<dbReference type="PANTHER" id="PTHR30472">
    <property type="entry name" value="FERRIC ENTEROBACTIN TRANSPORT SYSTEM PERMEASE PROTEIN"/>
    <property type="match status" value="1"/>
</dbReference>
<dbReference type="Proteomes" id="UP000235828">
    <property type="component" value="Chromosome A"/>
</dbReference>
<keyword evidence="3" id="KW-0813">Transport</keyword>
<accession>A0A2N8ZD36</accession>
<dbReference type="SUPFAM" id="SSF81345">
    <property type="entry name" value="ABC transporter involved in vitamin B12 uptake, BtuC"/>
    <property type="match status" value="1"/>
</dbReference>
<protein>
    <submittedName>
        <fullName evidence="9">Iron-dicitrate transporter subunit membrane component of ABC superfamily KpLE2 phage-like element</fullName>
    </submittedName>
</protein>
<evidence type="ECO:0000256" key="1">
    <source>
        <dbReference type="ARBA" id="ARBA00004651"/>
    </source>
</evidence>
<feature type="transmembrane region" description="Helical" evidence="8">
    <location>
        <begin position="291"/>
        <end position="311"/>
    </location>
</feature>
<evidence type="ECO:0000256" key="6">
    <source>
        <dbReference type="ARBA" id="ARBA00022989"/>
    </source>
</evidence>
<evidence type="ECO:0000313" key="9">
    <source>
        <dbReference type="EMBL" id="SON49795.1"/>
    </source>
</evidence>
<evidence type="ECO:0000256" key="4">
    <source>
        <dbReference type="ARBA" id="ARBA00022475"/>
    </source>
</evidence>
<evidence type="ECO:0000313" key="10">
    <source>
        <dbReference type="Proteomes" id="UP000235828"/>
    </source>
</evidence>
<dbReference type="OrthoDB" id="9055647at2"/>
<dbReference type="GO" id="GO:0005886">
    <property type="term" value="C:plasma membrane"/>
    <property type="evidence" value="ECO:0007669"/>
    <property type="project" value="UniProtKB-SubCell"/>
</dbReference>
<feature type="transmembrane region" description="Helical" evidence="8">
    <location>
        <begin position="68"/>
        <end position="89"/>
    </location>
</feature>
<evidence type="ECO:0000256" key="8">
    <source>
        <dbReference type="SAM" id="Phobius"/>
    </source>
</evidence>
<gene>
    <name evidence="9" type="primary">fecD</name>
    <name evidence="9" type="ORF">VTAP4600_A1816</name>
</gene>
<feature type="transmembrane region" description="Helical" evidence="8">
    <location>
        <begin position="246"/>
        <end position="271"/>
    </location>
</feature>
<dbReference type="PANTHER" id="PTHR30472:SF67">
    <property type="entry name" value="PERMEASE OF ABC TRANSPORTER-RELATED"/>
    <property type="match status" value="1"/>
</dbReference>
<feature type="transmembrane region" description="Helical" evidence="8">
    <location>
        <begin position="199"/>
        <end position="218"/>
    </location>
</feature>
<name>A0A2N8ZD36_9VIBR</name>
<dbReference type="CDD" id="cd06550">
    <property type="entry name" value="TM_ABC_iron-siderophores_like"/>
    <property type="match status" value="1"/>
</dbReference>
<feature type="transmembrane region" description="Helical" evidence="8">
    <location>
        <begin position="157"/>
        <end position="179"/>
    </location>
</feature>
<keyword evidence="4" id="KW-1003">Cell membrane</keyword>
<dbReference type="KEGG" id="vta:A1816"/>
<dbReference type="InterPro" id="IPR037294">
    <property type="entry name" value="ABC_BtuC-like"/>
</dbReference>
<evidence type="ECO:0000256" key="2">
    <source>
        <dbReference type="ARBA" id="ARBA00007935"/>
    </source>
</evidence>
<evidence type="ECO:0000256" key="7">
    <source>
        <dbReference type="ARBA" id="ARBA00023136"/>
    </source>
</evidence>
<dbReference type="Gene3D" id="1.10.3470.10">
    <property type="entry name" value="ABC transporter involved in vitamin B12 uptake, BtuC"/>
    <property type="match status" value="1"/>
</dbReference>
<dbReference type="Pfam" id="PF01032">
    <property type="entry name" value="FecCD"/>
    <property type="match status" value="1"/>
</dbReference>
<keyword evidence="10" id="KW-1185">Reference proteome</keyword>
<comment type="similarity">
    <text evidence="2">Belongs to the binding-protein-dependent transport system permease family. FecCD subfamily.</text>
</comment>
<feature type="transmembrane region" description="Helical" evidence="8">
    <location>
        <begin position="128"/>
        <end position="145"/>
    </location>
</feature>
<evidence type="ECO:0000256" key="3">
    <source>
        <dbReference type="ARBA" id="ARBA00022448"/>
    </source>
</evidence>
<sequence>MNSLRMPPRFVIVTLVLLSLVSGYFSLAYGSIDISSNQTLSSLLSFVHGNEPKGFEQTVVLEMRLPRVLLAALIGGLLALAGVIIQAIVRNPMADPYLLGVSNGASMVMVLLFAYGGEWLSHSFLPQLLSGLGGLSAFLLVMLLARQNQHSMNTNKLILAGIAVSFMLSAITSMIMLSAQSQKLPGIMQWMMGSLVNAQWSQLPMLTTALILGLVVAVKYSRVLDALSLGDEKAATLGVNLRFHRFMWSVLTALLTGIAVSQVGVVGFIGLMVPHFARFLVGGSHHCLLPISVLLGALLCILVDLLCRILIRPEELPIGIPMAIIAMPFFLWLLRSNHAR</sequence>
<feature type="transmembrane region" description="Helical" evidence="8">
    <location>
        <begin position="96"/>
        <end position="116"/>
    </location>
</feature>
<comment type="subcellular location">
    <subcellularLocation>
        <location evidence="1">Cell membrane</location>
        <topology evidence="1">Multi-pass membrane protein</topology>
    </subcellularLocation>
</comment>
<dbReference type="EMBL" id="LT960611">
    <property type="protein sequence ID" value="SON49795.1"/>
    <property type="molecule type" value="Genomic_DNA"/>
</dbReference>
<proteinExistence type="inferred from homology"/>
<dbReference type="GO" id="GO:0022857">
    <property type="term" value="F:transmembrane transporter activity"/>
    <property type="evidence" value="ECO:0007669"/>
    <property type="project" value="InterPro"/>
</dbReference>
<dbReference type="RefSeq" id="WP_102522405.1">
    <property type="nucleotide sequence ID" value="NZ_LT960611.1"/>
</dbReference>
<reference evidence="9 10" key="1">
    <citation type="submission" date="2017-10" db="EMBL/GenBank/DDBJ databases">
        <authorList>
            <person name="Banno H."/>
            <person name="Chua N.-H."/>
        </authorList>
    </citation>
    <scope>NUCLEOTIDE SEQUENCE [LARGE SCALE GENOMIC DNA]</scope>
    <source>
        <strain evidence="9">Vibrio tapetis CECT4600</strain>
    </source>
</reference>
<dbReference type="AlphaFoldDB" id="A0A2N8ZD36"/>
<dbReference type="GO" id="GO:0033214">
    <property type="term" value="P:siderophore-iron import into cell"/>
    <property type="evidence" value="ECO:0007669"/>
    <property type="project" value="TreeGrafter"/>
</dbReference>